<reference evidence="2 3" key="2">
    <citation type="submission" date="2015-05" db="EMBL/GenBank/DDBJ databases">
        <authorList>
            <person name="Morales-Cruz A."/>
            <person name="Amrine K.C."/>
            <person name="Cantu D."/>
        </authorList>
    </citation>
    <scope>NUCLEOTIDE SEQUENCE [LARGE SCALE GENOMIC DNA]</scope>
    <source>
        <strain evidence="2">UCRPC4</strain>
    </source>
</reference>
<sequence length="488" mass="52437">MLEPGGGEDTFGSFPEHLRALVSHALPKIDIVAVTYPKFDTRGELKECVGRFREWLQNKVIDLEVARSTPSPTIDPSVHVLLVGHSMGGIVGAEAIMLLASEQPLPPPSSISNSESAPNFPSNTTQSSSTSTSHPTPNTPSPLDAQATASTSSFMFPHITGLLAFDTPFLGISPGVVAHGAESHYKTASQAYKTFSEVSSIFGWGSSNSASSGASTVSKAAAALPAPPSGDAAAAPSWQSWGKYAMFAGAAGAVAAGASAAIYSQKDKLSLGWSWATSHLEFVGCLARGEEMKQRVQKMTDIEKERNLGFIDFYTLLGKGAREGYGASETVLGAKRTFCSLPKRILEGKPTPTGNDMAGLQWKSALNDKARDEIGAHVSMFFPRDNPHFYTLGTEAKEWITHRILSMDREHQWYEESDEQSDSKGGFTLGEVGDDGWEKPDYDDESVKEKMREKNKGTSDGNIQMREEVGDEDGEGDLESSIIVDKSV</sequence>
<evidence type="ECO:0008006" key="4">
    <source>
        <dbReference type="Google" id="ProtNLM"/>
    </source>
</evidence>
<accession>A0A0G2GBX9</accession>
<dbReference type="AlphaFoldDB" id="A0A0G2GBX9"/>
<evidence type="ECO:0000313" key="3">
    <source>
        <dbReference type="Proteomes" id="UP000053317"/>
    </source>
</evidence>
<keyword evidence="3" id="KW-1185">Reference proteome</keyword>
<organism evidence="2 3">
    <name type="scientific">Phaeomoniella chlamydospora</name>
    <name type="common">Phaeoacremonium chlamydosporum</name>
    <dbReference type="NCBI Taxonomy" id="158046"/>
    <lineage>
        <taxon>Eukaryota</taxon>
        <taxon>Fungi</taxon>
        <taxon>Dikarya</taxon>
        <taxon>Ascomycota</taxon>
        <taxon>Pezizomycotina</taxon>
        <taxon>Eurotiomycetes</taxon>
        <taxon>Chaetothyriomycetidae</taxon>
        <taxon>Phaeomoniellales</taxon>
        <taxon>Phaeomoniellaceae</taxon>
        <taxon>Phaeomoniella</taxon>
    </lineage>
</organism>
<evidence type="ECO:0000256" key="1">
    <source>
        <dbReference type="SAM" id="MobiDB-lite"/>
    </source>
</evidence>
<dbReference type="Proteomes" id="UP000053317">
    <property type="component" value="Unassembled WGS sequence"/>
</dbReference>
<dbReference type="Gene3D" id="3.40.50.1820">
    <property type="entry name" value="alpha/beta hydrolase"/>
    <property type="match status" value="1"/>
</dbReference>
<gene>
    <name evidence="2" type="ORF">UCRPC4_g03814</name>
</gene>
<feature type="compositionally biased region" description="Acidic residues" evidence="1">
    <location>
        <begin position="469"/>
        <end position="478"/>
    </location>
</feature>
<proteinExistence type="predicted"/>
<dbReference type="EMBL" id="LCWF01000087">
    <property type="protein sequence ID" value="KKY21118.1"/>
    <property type="molecule type" value="Genomic_DNA"/>
</dbReference>
<protein>
    <recommendedName>
        <fullName evidence="4">AB hydrolase-1 domain-containing protein</fullName>
    </recommendedName>
</protein>
<comment type="caution">
    <text evidence="2">The sequence shown here is derived from an EMBL/GenBank/DDBJ whole genome shotgun (WGS) entry which is preliminary data.</text>
</comment>
<evidence type="ECO:0000313" key="2">
    <source>
        <dbReference type="EMBL" id="KKY21118.1"/>
    </source>
</evidence>
<feature type="region of interest" description="Disordered" evidence="1">
    <location>
        <begin position="413"/>
        <end position="488"/>
    </location>
</feature>
<dbReference type="PANTHER" id="PTHR47842:SF1">
    <property type="entry name" value="DUF676 DOMAIN-CONTAINING PROTEIN"/>
    <property type="match status" value="1"/>
</dbReference>
<feature type="compositionally biased region" description="Basic and acidic residues" evidence="1">
    <location>
        <begin position="436"/>
        <end position="457"/>
    </location>
</feature>
<name>A0A0G2GBX9_PHACM</name>
<dbReference type="PANTHER" id="PTHR47842">
    <property type="entry name" value="EXPRESSED PROTEIN"/>
    <property type="match status" value="1"/>
</dbReference>
<feature type="compositionally biased region" description="Low complexity" evidence="1">
    <location>
        <begin position="118"/>
        <end position="136"/>
    </location>
</feature>
<dbReference type="OrthoDB" id="442243at2759"/>
<dbReference type="SUPFAM" id="SSF53474">
    <property type="entry name" value="alpha/beta-Hydrolases"/>
    <property type="match status" value="1"/>
</dbReference>
<feature type="region of interest" description="Disordered" evidence="1">
    <location>
        <begin position="106"/>
        <end position="146"/>
    </location>
</feature>
<dbReference type="InterPro" id="IPR029058">
    <property type="entry name" value="AB_hydrolase_fold"/>
</dbReference>
<reference evidence="2 3" key="1">
    <citation type="submission" date="2015-05" db="EMBL/GenBank/DDBJ databases">
        <title>Distinctive expansion of gene families associated with plant cell wall degradation and secondary metabolism in the genomes of grapevine trunk pathogens.</title>
        <authorList>
            <person name="Lawrence D.P."/>
            <person name="Travadon R."/>
            <person name="Rolshausen P.E."/>
            <person name="Baumgartner K."/>
        </authorList>
    </citation>
    <scope>NUCLEOTIDE SEQUENCE [LARGE SCALE GENOMIC DNA]</scope>
    <source>
        <strain evidence="2">UCRPC4</strain>
    </source>
</reference>